<dbReference type="InterPro" id="IPR029058">
    <property type="entry name" value="AB_hydrolase_fold"/>
</dbReference>
<evidence type="ECO:0000256" key="3">
    <source>
        <dbReference type="SAM" id="MobiDB-lite"/>
    </source>
</evidence>
<evidence type="ECO:0000259" key="4">
    <source>
        <dbReference type="Pfam" id="PF03959"/>
    </source>
</evidence>
<dbReference type="EMBL" id="JAUIQD010000007">
    <property type="protein sequence ID" value="KAK3343526.1"/>
    <property type="molecule type" value="Genomic_DNA"/>
</dbReference>
<feature type="domain" description="Serine hydrolase" evidence="4">
    <location>
        <begin position="11"/>
        <end position="272"/>
    </location>
</feature>
<organism evidence="5 6">
    <name type="scientific">Lasiosphaeria hispida</name>
    <dbReference type="NCBI Taxonomy" id="260671"/>
    <lineage>
        <taxon>Eukaryota</taxon>
        <taxon>Fungi</taxon>
        <taxon>Dikarya</taxon>
        <taxon>Ascomycota</taxon>
        <taxon>Pezizomycotina</taxon>
        <taxon>Sordariomycetes</taxon>
        <taxon>Sordariomycetidae</taxon>
        <taxon>Sordariales</taxon>
        <taxon>Lasiosphaeriaceae</taxon>
        <taxon>Lasiosphaeria</taxon>
    </lineage>
</organism>
<evidence type="ECO:0000313" key="6">
    <source>
        <dbReference type="Proteomes" id="UP001275084"/>
    </source>
</evidence>
<dbReference type="InterPro" id="IPR005645">
    <property type="entry name" value="FSH-like_dom"/>
</dbReference>
<feature type="region of interest" description="Disordered" evidence="3">
    <location>
        <begin position="135"/>
        <end position="161"/>
    </location>
</feature>
<gene>
    <name evidence="5" type="ORF">B0T25DRAFT_554553</name>
</gene>
<reference evidence="5" key="2">
    <citation type="submission" date="2023-06" db="EMBL/GenBank/DDBJ databases">
        <authorList>
            <consortium name="Lawrence Berkeley National Laboratory"/>
            <person name="Haridas S."/>
            <person name="Hensen N."/>
            <person name="Bonometti L."/>
            <person name="Westerberg I."/>
            <person name="Brannstrom I.O."/>
            <person name="Guillou S."/>
            <person name="Cros-Aarteil S."/>
            <person name="Calhoun S."/>
            <person name="Kuo A."/>
            <person name="Mondo S."/>
            <person name="Pangilinan J."/>
            <person name="Riley R."/>
            <person name="Labutti K."/>
            <person name="Andreopoulos B."/>
            <person name="Lipzen A."/>
            <person name="Chen C."/>
            <person name="Yanf M."/>
            <person name="Daum C."/>
            <person name="Ng V."/>
            <person name="Clum A."/>
            <person name="Steindorff A."/>
            <person name="Ohm R."/>
            <person name="Martin F."/>
            <person name="Silar P."/>
            <person name="Natvig D."/>
            <person name="Lalanne C."/>
            <person name="Gautier V."/>
            <person name="Ament-Velasquez S.L."/>
            <person name="Kruys A."/>
            <person name="Hutchinson M.I."/>
            <person name="Powell A.J."/>
            <person name="Barry K."/>
            <person name="Miller A.N."/>
            <person name="Grigoriev I.V."/>
            <person name="Debuchy R."/>
            <person name="Gladieux P."/>
            <person name="Thoren M.H."/>
            <person name="Johannesson H."/>
        </authorList>
    </citation>
    <scope>NUCLEOTIDE SEQUENCE</scope>
    <source>
        <strain evidence="5">CBS 955.72</strain>
    </source>
</reference>
<dbReference type="GO" id="GO:0005737">
    <property type="term" value="C:cytoplasm"/>
    <property type="evidence" value="ECO:0007669"/>
    <property type="project" value="TreeGrafter"/>
</dbReference>
<dbReference type="PANTHER" id="PTHR48070:SF3">
    <property type="entry name" value="ESTERASE DBAE-RELATED"/>
    <property type="match status" value="1"/>
</dbReference>
<protein>
    <submittedName>
        <fullName evidence="5">Serine hydrolase FSH</fullName>
    </submittedName>
</protein>
<comment type="similarity">
    <text evidence="1">Belongs to the LovG family.</text>
</comment>
<evidence type="ECO:0000313" key="5">
    <source>
        <dbReference type="EMBL" id="KAK3343526.1"/>
    </source>
</evidence>
<evidence type="ECO:0000256" key="1">
    <source>
        <dbReference type="ARBA" id="ARBA00005863"/>
    </source>
</evidence>
<sequence>MTKTIKDLALPRILCLHGGGVNAHIFRLQCRTLLTSPAAAHFRFVFVDGPEPCEAHPAVQAVYGDFGPFYRWLRFEPEHPLTDAGDAAYAILACCRAAMTADPGTGKWVGVLGFSQGAKVAASLLWLAGRERERGRLGRQADQEGEAGKTGGGGKEGEEAGDVSLPVLGTVNFCFGVLLAGSAPPAVLDPEEAAAGNFPRHIDDPEGLTAEFKDWPERNEGEHVIRGRTLHVHGLKDPGTWRHRIMLEKYCKEGTTKVVEWDGGHRLPFKSADVGLVADGILEMGRDTGVLER</sequence>
<keyword evidence="6" id="KW-1185">Reference proteome</keyword>
<comment type="caution">
    <text evidence="5">The sequence shown here is derived from an EMBL/GenBank/DDBJ whole genome shotgun (WGS) entry which is preliminary data.</text>
</comment>
<keyword evidence="2 5" id="KW-0378">Hydrolase</keyword>
<dbReference type="InterPro" id="IPR050593">
    <property type="entry name" value="LovG"/>
</dbReference>
<dbReference type="AlphaFoldDB" id="A0AAJ0H824"/>
<dbReference type="Proteomes" id="UP001275084">
    <property type="component" value="Unassembled WGS sequence"/>
</dbReference>
<dbReference type="GO" id="GO:0016787">
    <property type="term" value="F:hydrolase activity"/>
    <property type="evidence" value="ECO:0007669"/>
    <property type="project" value="UniProtKB-KW"/>
</dbReference>
<dbReference type="Gene3D" id="3.40.50.1820">
    <property type="entry name" value="alpha/beta hydrolase"/>
    <property type="match status" value="1"/>
</dbReference>
<dbReference type="GO" id="GO:0044550">
    <property type="term" value="P:secondary metabolite biosynthetic process"/>
    <property type="evidence" value="ECO:0007669"/>
    <property type="project" value="TreeGrafter"/>
</dbReference>
<reference evidence="5" key="1">
    <citation type="journal article" date="2023" name="Mol. Phylogenet. Evol.">
        <title>Genome-scale phylogeny and comparative genomics of the fungal order Sordariales.</title>
        <authorList>
            <person name="Hensen N."/>
            <person name="Bonometti L."/>
            <person name="Westerberg I."/>
            <person name="Brannstrom I.O."/>
            <person name="Guillou S."/>
            <person name="Cros-Aarteil S."/>
            <person name="Calhoun S."/>
            <person name="Haridas S."/>
            <person name="Kuo A."/>
            <person name="Mondo S."/>
            <person name="Pangilinan J."/>
            <person name="Riley R."/>
            <person name="LaButti K."/>
            <person name="Andreopoulos B."/>
            <person name="Lipzen A."/>
            <person name="Chen C."/>
            <person name="Yan M."/>
            <person name="Daum C."/>
            <person name="Ng V."/>
            <person name="Clum A."/>
            <person name="Steindorff A."/>
            <person name="Ohm R.A."/>
            <person name="Martin F."/>
            <person name="Silar P."/>
            <person name="Natvig D.O."/>
            <person name="Lalanne C."/>
            <person name="Gautier V."/>
            <person name="Ament-Velasquez S.L."/>
            <person name="Kruys A."/>
            <person name="Hutchinson M.I."/>
            <person name="Powell A.J."/>
            <person name="Barry K."/>
            <person name="Miller A.N."/>
            <person name="Grigoriev I.V."/>
            <person name="Debuchy R."/>
            <person name="Gladieux P."/>
            <person name="Hiltunen Thoren M."/>
            <person name="Johannesson H."/>
        </authorList>
    </citation>
    <scope>NUCLEOTIDE SEQUENCE</scope>
    <source>
        <strain evidence="5">CBS 955.72</strain>
    </source>
</reference>
<name>A0AAJ0H824_9PEZI</name>
<dbReference type="SUPFAM" id="SSF53474">
    <property type="entry name" value="alpha/beta-Hydrolases"/>
    <property type="match status" value="1"/>
</dbReference>
<evidence type="ECO:0000256" key="2">
    <source>
        <dbReference type="ARBA" id="ARBA00022801"/>
    </source>
</evidence>
<proteinExistence type="inferred from homology"/>
<dbReference type="PANTHER" id="PTHR48070">
    <property type="entry name" value="ESTERASE OVCA2"/>
    <property type="match status" value="1"/>
</dbReference>
<accession>A0AAJ0H824</accession>
<dbReference type="GO" id="GO:0005634">
    <property type="term" value="C:nucleus"/>
    <property type="evidence" value="ECO:0007669"/>
    <property type="project" value="TreeGrafter"/>
</dbReference>
<dbReference type="Pfam" id="PF03959">
    <property type="entry name" value="FSH1"/>
    <property type="match status" value="1"/>
</dbReference>